<accession>A0A9P5F2Z9</accession>
<comment type="caution">
    <text evidence="1">The sequence shown here is derived from an EMBL/GenBank/DDBJ whole genome shotgun (WGS) entry which is preliminary data.</text>
</comment>
<reference evidence="1" key="1">
    <citation type="submission" date="2019-06" db="EMBL/GenBank/DDBJ databases">
        <authorList>
            <person name="Gan P."/>
            <person name="Shirasu K."/>
        </authorList>
    </citation>
    <scope>NUCLEOTIDE SEQUENCE [LARGE SCALE GENOMIC DNA]</scope>
    <source>
        <strain evidence="1">CAD2</strain>
    </source>
</reference>
<evidence type="ECO:0000313" key="2">
    <source>
        <dbReference type="Proteomes" id="UP000711996"/>
    </source>
</evidence>
<proteinExistence type="predicted"/>
<name>A0A9P5F2Z9_COLSI</name>
<sequence length="366" mass="41512">MSTDPVSDRRSAGPQHPILTEELLSAFESLSTEVDNNTQWNATDVRKLATERFPDRNVRMEYFAYDSRRAQERVEKIINPQLTPRQCMLQIKNTNFTQSGPRAQWYWMMEMMSKKFHPIGFATHGGHTTGYGIDPGPVYLLPHGFNPNNHTGQRLHHSLLGINLDTSLEIHDTDPGIPIKMITTGSEHVFTPPETGFVFAQIGTLRVFNGPNGWPKKGEPFNDAYMRESPWEETKFGVVVRIDNDGNPGAVYVIYNFWAHGKDIETNDHFRPPVRNHKNQVLPHVGQLHPKCNPGENFTVAKIANNIADLIPNSESESSLLVFSREFDFKVVSKEECHICPAKQVDHNGKSYLLRDGIKGPQTRWG</sequence>
<dbReference type="OrthoDB" id="5430299at2759"/>
<protein>
    <submittedName>
        <fullName evidence="1">Uncharacterized protein</fullName>
    </submittedName>
</protein>
<keyword evidence="2" id="KW-1185">Reference proteome</keyword>
<evidence type="ECO:0000313" key="1">
    <source>
        <dbReference type="EMBL" id="KAF4866759.1"/>
    </source>
</evidence>
<gene>
    <name evidence="1" type="ORF">CGCSCA2_v000363</name>
</gene>
<dbReference type="Proteomes" id="UP000711996">
    <property type="component" value="Unassembled WGS sequence"/>
</dbReference>
<dbReference type="AlphaFoldDB" id="A0A9P5F2Z9"/>
<dbReference type="EMBL" id="QPMT01000001">
    <property type="protein sequence ID" value="KAF4866759.1"/>
    <property type="molecule type" value="Genomic_DNA"/>
</dbReference>
<organism evidence="1 2">
    <name type="scientific">Colletotrichum siamense</name>
    <name type="common">Anthracnose fungus</name>
    <dbReference type="NCBI Taxonomy" id="690259"/>
    <lineage>
        <taxon>Eukaryota</taxon>
        <taxon>Fungi</taxon>
        <taxon>Dikarya</taxon>
        <taxon>Ascomycota</taxon>
        <taxon>Pezizomycotina</taxon>
        <taxon>Sordariomycetes</taxon>
        <taxon>Hypocreomycetidae</taxon>
        <taxon>Glomerellales</taxon>
        <taxon>Glomerellaceae</taxon>
        <taxon>Colletotrichum</taxon>
        <taxon>Colletotrichum gloeosporioides species complex</taxon>
    </lineage>
</organism>